<dbReference type="GO" id="GO:0003677">
    <property type="term" value="F:DNA binding"/>
    <property type="evidence" value="ECO:0007669"/>
    <property type="project" value="UniProtKB-UniRule"/>
</dbReference>
<dbReference type="SUPFAM" id="SSF46689">
    <property type="entry name" value="Homeodomain-like"/>
    <property type="match status" value="1"/>
</dbReference>
<evidence type="ECO:0000259" key="3">
    <source>
        <dbReference type="PROSITE" id="PS50977"/>
    </source>
</evidence>
<dbReference type="Gene3D" id="1.10.357.10">
    <property type="entry name" value="Tetracycline Repressor, domain 2"/>
    <property type="match status" value="1"/>
</dbReference>
<dbReference type="RefSeq" id="WP_154425399.1">
    <property type="nucleotide sequence ID" value="NZ_JAQYGB010000035.1"/>
</dbReference>
<dbReference type="InterPro" id="IPR009057">
    <property type="entry name" value="Homeodomain-like_sf"/>
</dbReference>
<dbReference type="InterPro" id="IPR050624">
    <property type="entry name" value="HTH-type_Tx_Regulator"/>
</dbReference>
<dbReference type="PANTHER" id="PTHR43479:SF11">
    <property type="entry name" value="ACREF_ENVCD OPERON REPRESSOR-RELATED"/>
    <property type="match status" value="1"/>
</dbReference>
<evidence type="ECO:0000313" key="4">
    <source>
        <dbReference type="EMBL" id="MSU06429.1"/>
    </source>
</evidence>
<dbReference type="AlphaFoldDB" id="A0A7X2PCK8"/>
<evidence type="ECO:0000256" key="2">
    <source>
        <dbReference type="PROSITE-ProRule" id="PRU00335"/>
    </source>
</evidence>
<dbReference type="Pfam" id="PF00440">
    <property type="entry name" value="TetR_N"/>
    <property type="match status" value="1"/>
</dbReference>
<reference evidence="4 5" key="1">
    <citation type="submission" date="2019-08" db="EMBL/GenBank/DDBJ databases">
        <title>In-depth cultivation of the pig gut microbiome towards novel bacterial diversity and tailored functional studies.</title>
        <authorList>
            <person name="Wylensek D."/>
            <person name="Hitch T.C.A."/>
            <person name="Clavel T."/>
        </authorList>
    </citation>
    <scope>NUCLEOTIDE SEQUENCE [LARGE SCALE GENOMIC DNA]</scope>
    <source>
        <strain evidence="4 5">NM-380-WT-3C1</strain>
    </source>
</reference>
<evidence type="ECO:0000313" key="5">
    <source>
        <dbReference type="Proteomes" id="UP000460549"/>
    </source>
</evidence>
<accession>A0A7X2PCK8</accession>
<keyword evidence="5" id="KW-1185">Reference proteome</keyword>
<feature type="domain" description="HTH tetR-type" evidence="3">
    <location>
        <begin position="11"/>
        <end position="71"/>
    </location>
</feature>
<proteinExistence type="predicted"/>
<organism evidence="4 5">
    <name type="scientific">Bullifex porci</name>
    <dbReference type="NCBI Taxonomy" id="2606638"/>
    <lineage>
        <taxon>Bacteria</taxon>
        <taxon>Pseudomonadati</taxon>
        <taxon>Spirochaetota</taxon>
        <taxon>Spirochaetia</taxon>
        <taxon>Spirochaetales</taxon>
        <taxon>Spirochaetaceae</taxon>
        <taxon>Bullifex</taxon>
    </lineage>
</organism>
<dbReference type="InterPro" id="IPR001647">
    <property type="entry name" value="HTH_TetR"/>
</dbReference>
<gene>
    <name evidence="4" type="ORF">FYJ80_06490</name>
</gene>
<protein>
    <submittedName>
        <fullName evidence="4">TetR/AcrR family transcriptional regulator</fullName>
    </submittedName>
</protein>
<name>A0A7X2PCK8_9SPIO</name>
<dbReference type="PROSITE" id="PS50977">
    <property type="entry name" value="HTH_TETR_2"/>
    <property type="match status" value="1"/>
</dbReference>
<keyword evidence="1 2" id="KW-0238">DNA-binding</keyword>
<feature type="DNA-binding region" description="H-T-H motif" evidence="2">
    <location>
        <begin position="34"/>
        <end position="53"/>
    </location>
</feature>
<dbReference type="EMBL" id="VUNN01000011">
    <property type="protein sequence ID" value="MSU06429.1"/>
    <property type="molecule type" value="Genomic_DNA"/>
</dbReference>
<dbReference type="PANTHER" id="PTHR43479">
    <property type="entry name" value="ACREF/ENVCD OPERON REPRESSOR-RELATED"/>
    <property type="match status" value="1"/>
</dbReference>
<evidence type="ECO:0000256" key="1">
    <source>
        <dbReference type="ARBA" id="ARBA00023125"/>
    </source>
</evidence>
<comment type="caution">
    <text evidence="4">The sequence shown here is derived from an EMBL/GenBank/DDBJ whole genome shotgun (WGS) entry which is preliminary data.</text>
</comment>
<sequence>MPKIYSEKEKENIRELLLEEAQIALAHSGIESITVDQLVEAAAIPKGTFYLFYQSKEELFLDVVSNFKKESEGKILALLEELDENHIVTSLTKVFTYLTKEVYSKGIYRILDEKQQAIIRKKVGKEKLLSVREELFSYFKELFGYFAIDDKEDLEGFYSAYMLLLYSFLHGDKIEDLEASSKLIIRGLILQLVGE</sequence>
<dbReference type="Proteomes" id="UP000460549">
    <property type="component" value="Unassembled WGS sequence"/>
</dbReference>